<evidence type="ECO:0000313" key="2">
    <source>
        <dbReference type="EMBL" id="RFU88283.1"/>
    </source>
</evidence>
<dbReference type="EMBL" id="QUAK01000014">
    <property type="protein sequence ID" value="RFU88283.1"/>
    <property type="molecule type" value="Genomic_DNA"/>
</dbReference>
<reference evidence="2 3" key="1">
    <citation type="submission" date="2018-08" db="EMBL/GenBank/DDBJ databases">
        <title>Isolation, diversity and antifungal activity of Actinobacteria from wheat.</title>
        <authorList>
            <person name="Han C."/>
        </authorList>
    </citation>
    <scope>NUCLEOTIDE SEQUENCE [LARGE SCALE GENOMIC DNA]</scope>
    <source>
        <strain evidence="2 3">NEAU-YY421</strain>
    </source>
</reference>
<accession>A0A372MD17</accession>
<name>A0A372MD17_9ACTN</name>
<evidence type="ECO:0008006" key="4">
    <source>
        <dbReference type="Google" id="ProtNLM"/>
    </source>
</evidence>
<organism evidence="2 3">
    <name type="scientific">Streptomyces triticagri</name>
    <dbReference type="NCBI Taxonomy" id="2293568"/>
    <lineage>
        <taxon>Bacteria</taxon>
        <taxon>Bacillati</taxon>
        <taxon>Actinomycetota</taxon>
        <taxon>Actinomycetes</taxon>
        <taxon>Kitasatosporales</taxon>
        <taxon>Streptomycetaceae</taxon>
        <taxon>Streptomyces</taxon>
    </lineage>
</organism>
<comment type="caution">
    <text evidence="2">The sequence shown here is derived from an EMBL/GenBank/DDBJ whole genome shotgun (WGS) entry which is preliminary data.</text>
</comment>
<proteinExistence type="predicted"/>
<sequence length="142" mass="14255">MTPIVSMESTMPAPMRPRSAVLASAALCAALLPAVAACGAEDLVAGAVARTGAAQAGAVAFRESGHELKGKLKCSTHDETDKKLDVRCTGTTTDGKPAKMTATLTTDAKVVSGDGAKISGATVTGTVDGEEVFQKDCIGEGC</sequence>
<keyword evidence="3" id="KW-1185">Reference proteome</keyword>
<feature type="chain" id="PRO_5038634496" description="DUF4333 domain-containing protein" evidence="1">
    <location>
        <begin position="37"/>
        <end position="142"/>
    </location>
</feature>
<feature type="signal peptide" evidence="1">
    <location>
        <begin position="1"/>
        <end position="36"/>
    </location>
</feature>
<keyword evidence="1" id="KW-0732">Signal</keyword>
<dbReference type="Proteomes" id="UP000263094">
    <property type="component" value="Unassembled WGS sequence"/>
</dbReference>
<protein>
    <recommendedName>
        <fullName evidence="4">DUF4333 domain-containing protein</fullName>
    </recommendedName>
</protein>
<gene>
    <name evidence="2" type="ORF">DY218_02440</name>
</gene>
<evidence type="ECO:0000256" key="1">
    <source>
        <dbReference type="SAM" id="SignalP"/>
    </source>
</evidence>
<evidence type="ECO:0000313" key="3">
    <source>
        <dbReference type="Proteomes" id="UP000263094"/>
    </source>
</evidence>
<dbReference type="AlphaFoldDB" id="A0A372MD17"/>